<feature type="compositionally biased region" description="Basic residues" evidence="1">
    <location>
        <begin position="233"/>
        <end position="245"/>
    </location>
</feature>
<keyword evidence="2" id="KW-0489">Methyltransferase</keyword>
<gene>
    <name evidence="2" type="ORF">AB4829_17755</name>
</gene>
<dbReference type="GO" id="GO:0032259">
    <property type="term" value="P:methylation"/>
    <property type="evidence" value="ECO:0007669"/>
    <property type="project" value="UniProtKB-KW"/>
</dbReference>
<organism evidence="2 3">
    <name type="scientific">Streptomyces salinarius</name>
    <dbReference type="NCBI Taxonomy" id="2762598"/>
    <lineage>
        <taxon>Bacteria</taxon>
        <taxon>Bacillati</taxon>
        <taxon>Actinomycetota</taxon>
        <taxon>Actinomycetes</taxon>
        <taxon>Kitasatosporales</taxon>
        <taxon>Streptomycetaceae</taxon>
        <taxon>Streptomyces</taxon>
    </lineage>
</organism>
<evidence type="ECO:0000313" key="2">
    <source>
        <dbReference type="EMBL" id="MFI7872426.1"/>
    </source>
</evidence>
<dbReference type="Pfam" id="PF13578">
    <property type="entry name" value="Methyltransf_24"/>
    <property type="match status" value="1"/>
</dbReference>
<reference evidence="2 3" key="1">
    <citation type="submission" date="2024-07" db="EMBL/GenBank/DDBJ databases">
        <title>Whole genome sequencing of Prodigiosin pigment-producing Streptomyces salinarius isolated from rhizosphere soil of Arachis hypogaea.</title>
        <authorList>
            <person name="Vidhya A."/>
            <person name="Ramya S."/>
        </authorList>
    </citation>
    <scope>NUCLEOTIDE SEQUENCE [LARGE SCALE GENOMIC DNA]</scope>
    <source>
        <strain evidence="2 3">VRMG2420</strain>
    </source>
</reference>
<dbReference type="EC" id="2.1.1.-" evidence="2"/>
<dbReference type="Proteomes" id="UP001614264">
    <property type="component" value="Unassembled WGS sequence"/>
</dbReference>
<proteinExistence type="predicted"/>
<name>A0ABW8BE84_9ACTN</name>
<dbReference type="SUPFAM" id="SSF53335">
    <property type="entry name" value="S-adenosyl-L-methionine-dependent methyltransferases"/>
    <property type="match status" value="1"/>
</dbReference>
<evidence type="ECO:0000313" key="3">
    <source>
        <dbReference type="Proteomes" id="UP001614264"/>
    </source>
</evidence>
<feature type="region of interest" description="Disordered" evidence="1">
    <location>
        <begin position="317"/>
        <end position="339"/>
    </location>
</feature>
<dbReference type="Gene3D" id="3.40.50.150">
    <property type="entry name" value="Vaccinia Virus protein VP39"/>
    <property type="match status" value="1"/>
</dbReference>
<dbReference type="InterPro" id="IPR029063">
    <property type="entry name" value="SAM-dependent_MTases_sf"/>
</dbReference>
<dbReference type="GO" id="GO:0008168">
    <property type="term" value="F:methyltransferase activity"/>
    <property type="evidence" value="ECO:0007669"/>
    <property type="project" value="UniProtKB-KW"/>
</dbReference>
<comment type="caution">
    <text evidence="2">The sequence shown here is derived from an EMBL/GenBank/DDBJ whole genome shotgun (WGS) entry which is preliminary data.</text>
</comment>
<feature type="compositionally biased region" description="Low complexity" evidence="1">
    <location>
        <begin position="265"/>
        <end position="292"/>
    </location>
</feature>
<dbReference type="EMBL" id="JBITPR010000043">
    <property type="protein sequence ID" value="MFI7872426.1"/>
    <property type="molecule type" value="Genomic_DNA"/>
</dbReference>
<feature type="compositionally biased region" description="Low complexity" evidence="1">
    <location>
        <begin position="322"/>
        <end position="339"/>
    </location>
</feature>
<protein>
    <submittedName>
        <fullName evidence="2">Class I SAM-dependent methyltransferase</fullName>
        <ecNumber evidence="2">2.1.1.-</ecNumber>
    </submittedName>
</protein>
<evidence type="ECO:0000256" key="1">
    <source>
        <dbReference type="SAM" id="MobiDB-lite"/>
    </source>
</evidence>
<keyword evidence="3" id="KW-1185">Reference proteome</keyword>
<accession>A0ABW8BE84</accession>
<feature type="region of interest" description="Disordered" evidence="1">
    <location>
        <begin position="233"/>
        <end position="299"/>
    </location>
</feature>
<dbReference type="RefSeq" id="WP_399593141.1">
    <property type="nucleotide sequence ID" value="NZ_JBITPR010000043.1"/>
</dbReference>
<keyword evidence="2" id="KW-0808">Transferase</keyword>
<sequence length="339" mass="36712">MATAQETHEYPGELNDVPGWFWPLDQVLFSWFLERQERLDTRGDLLELGAYLGKSAILLGHRLRDGETLTVCDLFGAEPPDAANRAEAAKSYSSLTRQAFERNYLSFHDTLPTIIQAPSSAVVDEVAPGSCRFVHVDASHLYEHVEGDIGAAKQLLGPDGIVVLDDFRSEHTPGVAVAAWEAVLNRGLRPVCLSSQKLYGTWGDPEPVREELIAALRGRDDIAVTVEQAAGHRLVRTRAKGKRLRPPSLPSSRHPAPAPVPTPAPGAGRPDGAPVPGQTAQARPAARAVRASVPRERTRRLALDLLPPVVTRAVRRYRAAQRAKASGAGRAAGAAQSRR</sequence>